<dbReference type="InterPro" id="IPR008928">
    <property type="entry name" value="6-hairpin_glycosidase_sf"/>
</dbReference>
<dbReference type="PROSITE" id="PS50008">
    <property type="entry name" value="PIPLC_Y_DOMAIN"/>
    <property type="match status" value="1"/>
</dbReference>
<keyword evidence="2" id="KW-0378">Hydrolase</keyword>
<dbReference type="PANTHER" id="PTHR31616:SF0">
    <property type="entry name" value="GLUCAN 1,4-ALPHA-GLUCOSIDASE"/>
    <property type="match status" value="1"/>
</dbReference>
<dbReference type="InterPro" id="IPR001711">
    <property type="entry name" value="PLipase_C_Pinositol-sp_Y"/>
</dbReference>
<dbReference type="InterPro" id="IPR045582">
    <property type="entry name" value="Trehalase-like_N"/>
</dbReference>
<proteinExistence type="predicted"/>
<evidence type="ECO:0000313" key="3">
    <source>
        <dbReference type="Proteomes" id="UP000410984"/>
    </source>
</evidence>
<dbReference type="GO" id="GO:0035556">
    <property type="term" value="P:intracellular signal transduction"/>
    <property type="evidence" value="ECO:0007669"/>
    <property type="project" value="InterPro"/>
</dbReference>
<feature type="domain" description="PI-PLC Y-box" evidence="1">
    <location>
        <begin position="520"/>
        <end position="544"/>
    </location>
</feature>
<dbReference type="RefSeq" id="WP_142582802.1">
    <property type="nucleotide sequence ID" value="NZ_CABFPH010000021.1"/>
</dbReference>
<dbReference type="EMBL" id="CABFPH010000021">
    <property type="protein sequence ID" value="VUD71365.1"/>
    <property type="molecule type" value="Genomic_DNA"/>
</dbReference>
<keyword evidence="2" id="KW-0326">Glycosidase</keyword>
<sequence>MSKPISDYAVIGDTHSTALVARDGSVDWLCWPRHDSPALFLKLLDDVKGGFCRIDLDGLERTSRRYVPETNVLETTFETRTGRAVLLDLMPVNPPNTEPEEGPDGEGESRLLRLLTCEAGSVSGRFTVRPTFDYARCACTPVQEEHWVLFEAGAQRIRMSGGEPRVAGAGAESHVSLRAGESSYLVLTHGEDGDTAGIDDFATARARVESTIDYWRRWSARCCYRGPYRETVLRSALCLKLLTYSPTGAIIAAATAGLPEAVPGERNYDYRFTWMRDATFTVTAFVMLGYVREASEFLRFLREADGSFGRDTKLLYGIAGPMPPEEALDHLAGWNGVGPVLIGNAAEQQDQHDIFGELIRAIAVFLEAVDYDPPEKVNDRLPEVLDNLTRRALAARDQPDHGIWELRTQPRHQLHSKAMIWVALTDAARIGRRIDGVSPETIAGWEQAAAALRTEYLETCWNPERKAFVGAYGSDDLDAAVLRAVLFGAIDANDPRMLATLATIETELGAGDLIYRYRAPDGLRGEEATFTPCAFWRVGCLALAGRTREARAVFERLIGRGNDLGLFAEEIDAATGEQRGNVPQGFSHMALINAALRLEACIDRFGLPEEEPRHAAE</sequence>
<dbReference type="Proteomes" id="UP000410984">
    <property type="component" value="Unassembled WGS sequence"/>
</dbReference>
<dbReference type="GO" id="GO:0005975">
    <property type="term" value="P:carbohydrate metabolic process"/>
    <property type="evidence" value="ECO:0007669"/>
    <property type="project" value="InterPro"/>
</dbReference>
<name>A0A509ECX2_9HYPH</name>
<dbReference type="OrthoDB" id="3902805at2"/>
<dbReference type="Pfam" id="PF00723">
    <property type="entry name" value="Glyco_hydro_15"/>
    <property type="match status" value="1"/>
</dbReference>
<dbReference type="AlphaFoldDB" id="A0A509ECX2"/>
<dbReference type="GO" id="GO:0004555">
    <property type="term" value="F:alpha,alpha-trehalase activity"/>
    <property type="evidence" value="ECO:0007669"/>
    <property type="project" value="UniProtKB-EC"/>
</dbReference>
<evidence type="ECO:0000259" key="1">
    <source>
        <dbReference type="PROSITE" id="PS50008"/>
    </source>
</evidence>
<dbReference type="InterPro" id="IPR012341">
    <property type="entry name" value="6hp_glycosidase-like_sf"/>
</dbReference>
<accession>A0A509ECX2</accession>
<dbReference type="GO" id="GO:0004435">
    <property type="term" value="F:phosphatidylinositol-4,5-bisphosphate phospholipase C activity"/>
    <property type="evidence" value="ECO:0007669"/>
    <property type="project" value="InterPro"/>
</dbReference>
<gene>
    <name evidence="2" type="ORF">MET9862_01945</name>
</gene>
<keyword evidence="3" id="KW-1185">Reference proteome</keyword>
<dbReference type="SUPFAM" id="SSF48208">
    <property type="entry name" value="Six-hairpin glycosidases"/>
    <property type="match status" value="1"/>
</dbReference>
<dbReference type="InterPro" id="IPR011613">
    <property type="entry name" value="GH15-like"/>
</dbReference>
<dbReference type="Pfam" id="PF19291">
    <property type="entry name" value="TREH_N"/>
    <property type="match status" value="1"/>
</dbReference>
<evidence type="ECO:0000313" key="2">
    <source>
        <dbReference type="EMBL" id="VUD71365.1"/>
    </source>
</evidence>
<protein>
    <submittedName>
        <fullName evidence="2">Trehalase</fullName>
        <ecNumber evidence="2">3.2.1.28</ecNumber>
    </submittedName>
</protein>
<dbReference type="EC" id="3.2.1.28" evidence="2"/>
<dbReference type="Gene3D" id="1.50.10.10">
    <property type="match status" value="1"/>
</dbReference>
<dbReference type="GO" id="GO:0006629">
    <property type="term" value="P:lipid metabolic process"/>
    <property type="evidence" value="ECO:0007669"/>
    <property type="project" value="InterPro"/>
</dbReference>
<organism evidence="2 3">
    <name type="scientific">Methylobacterium symbioticum</name>
    <dbReference type="NCBI Taxonomy" id="2584084"/>
    <lineage>
        <taxon>Bacteria</taxon>
        <taxon>Pseudomonadati</taxon>
        <taxon>Pseudomonadota</taxon>
        <taxon>Alphaproteobacteria</taxon>
        <taxon>Hyphomicrobiales</taxon>
        <taxon>Methylobacteriaceae</taxon>
        <taxon>Methylobacterium</taxon>
    </lineage>
</organism>
<dbReference type="PANTHER" id="PTHR31616">
    <property type="entry name" value="TREHALASE"/>
    <property type="match status" value="1"/>
</dbReference>
<reference evidence="2 3" key="1">
    <citation type="submission" date="2019-06" db="EMBL/GenBank/DDBJ databases">
        <authorList>
            <person name="Rodrigo-Torres L."/>
            <person name="Arahal R. D."/>
            <person name="Lucena T."/>
        </authorList>
    </citation>
    <scope>NUCLEOTIDE SEQUENCE [LARGE SCALE GENOMIC DNA]</scope>
    <source>
        <strain evidence="2 3">SB0023/3</strain>
    </source>
</reference>